<dbReference type="Proteomes" id="UP000000442">
    <property type="component" value="Chromosome"/>
</dbReference>
<sequence>MILEPKKVSFISPVDFFIRLGSTLKLPTFYSTYRAVDSVLREKILLTVSIMNDCSG</sequence>
<dbReference type="EMBL" id="CP001087">
    <property type="protein sequence ID" value="ACN14290.1"/>
    <property type="molecule type" value="Genomic_DNA"/>
</dbReference>
<dbReference type="AlphaFoldDB" id="C0QLY4"/>
<dbReference type="KEGG" id="dat:HRM2_11780"/>
<dbReference type="HOGENOM" id="CLU_3006719_0_0_7"/>
<accession>C0QLY4</accession>
<name>C0QLY4_DESAH</name>
<reference evidence="1 2" key="1">
    <citation type="journal article" date="2009" name="Environ. Microbiol.">
        <title>Genome sequence of Desulfobacterium autotrophicum HRM2, a marine sulfate reducer oxidizing organic carbon completely to carbon dioxide.</title>
        <authorList>
            <person name="Strittmatter A.W."/>
            <person name="Liesegang H."/>
            <person name="Rabus R."/>
            <person name="Decker I."/>
            <person name="Amann J."/>
            <person name="Andres S."/>
            <person name="Henne A."/>
            <person name="Fricke W.F."/>
            <person name="Martinez-Arias R."/>
            <person name="Bartels D."/>
            <person name="Goesmann A."/>
            <person name="Krause L."/>
            <person name="Puehler A."/>
            <person name="Klenk H.P."/>
            <person name="Richter M."/>
            <person name="Schuler M."/>
            <person name="Gloeckner F.O."/>
            <person name="Meyerdierks A."/>
            <person name="Gottschalk G."/>
            <person name="Amann R."/>
        </authorList>
    </citation>
    <scope>NUCLEOTIDE SEQUENCE [LARGE SCALE GENOMIC DNA]</scope>
    <source>
        <strain evidence="2">ATCC 43914 / DSM 3382 / HRM2</strain>
    </source>
</reference>
<gene>
    <name evidence="1" type="ordered locus">HRM2_11780</name>
</gene>
<organism evidence="1 2">
    <name type="scientific">Desulforapulum autotrophicum (strain ATCC 43914 / DSM 3382 / VKM B-1955 / HRM2)</name>
    <name type="common">Desulfobacterium autotrophicum</name>
    <dbReference type="NCBI Taxonomy" id="177437"/>
    <lineage>
        <taxon>Bacteria</taxon>
        <taxon>Pseudomonadati</taxon>
        <taxon>Thermodesulfobacteriota</taxon>
        <taxon>Desulfobacteria</taxon>
        <taxon>Desulfobacterales</taxon>
        <taxon>Desulfobacteraceae</taxon>
        <taxon>Desulforapulum</taxon>
    </lineage>
</organism>
<keyword evidence="2" id="KW-1185">Reference proteome</keyword>
<protein>
    <submittedName>
        <fullName evidence="1">Uncharacterized protein</fullName>
    </submittedName>
</protein>
<evidence type="ECO:0000313" key="2">
    <source>
        <dbReference type="Proteomes" id="UP000000442"/>
    </source>
</evidence>
<dbReference type="RefSeq" id="WP_015903079.1">
    <property type="nucleotide sequence ID" value="NC_012108.1"/>
</dbReference>
<proteinExistence type="predicted"/>
<evidence type="ECO:0000313" key="1">
    <source>
        <dbReference type="EMBL" id="ACN14290.1"/>
    </source>
</evidence>